<accession>A0A9D2DVD0</accession>
<dbReference type="AlphaFoldDB" id="A0A9D2DVD0"/>
<comment type="caution">
    <text evidence="2">The sequence shown here is derived from an EMBL/GenBank/DDBJ whole genome shotgun (WGS) entry which is preliminary data.</text>
</comment>
<feature type="chain" id="PRO_5039279160" evidence="1">
    <location>
        <begin position="23"/>
        <end position="409"/>
    </location>
</feature>
<gene>
    <name evidence="2" type="ORF">H9812_01115</name>
</gene>
<proteinExistence type="predicted"/>
<name>A0A9D2DVD0_9FIRM</name>
<organism evidence="2 3">
    <name type="scientific">Candidatus Gallimonas intestinigallinarum</name>
    <dbReference type="NCBI Taxonomy" id="2838604"/>
    <lineage>
        <taxon>Bacteria</taxon>
        <taxon>Bacillati</taxon>
        <taxon>Bacillota</taxon>
        <taxon>Clostridia</taxon>
        <taxon>Candidatus Gallimonas</taxon>
    </lineage>
</organism>
<dbReference type="Proteomes" id="UP000824044">
    <property type="component" value="Unassembled WGS sequence"/>
</dbReference>
<keyword evidence="1" id="KW-0732">Signal</keyword>
<evidence type="ECO:0000313" key="2">
    <source>
        <dbReference type="EMBL" id="HIZ24066.1"/>
    </source>
</evidence>
<evidence type="ECO:0000256" key="1">
    <source>
        <dbReference type="SAM" id="SignalP"/>
    </source>
</evidence>
<dbReference type="EMBL" id="DXBS01000027">
    <property type="protein sequence ID" value="HIZ24066.1"/>
    <property type="molecule type" value="Genomic_DNA"/>
</dbReference>
<sequence length="409" mass="45471">MKKTICLLCIAAALAVAGGAVSVRIDPVSAGQGSGTNQRVQSSEELAAVVRSMPSASDYYNPSGLMGLSSVAATEGEGDGYDLSNMTVEIDDSYYLSNDSGSTTLRRNLIAYYTQDCAYYEGDIYLNSMTENYDTVYDSTRDEVLNVSQQTTMREVYSLYLSEGLVLIRFDKVEMNTTYRYTTEAGLPVDYTPEETSDPTEEISDAIMDEYRNHYGVWIRLNMTQEDFPFDMSADMDDLSEDEMIDMLVFSAMYGVSVSLVTGLVQVDEMNDMFYTDIERLLSLGDECYDTVGGLKLLNDTGRDSVSLSNMTNGLRFAFDLSDEEAPAIICRDDSSFLIDGDGGTDEVIGGIIEALGYNYSYEQTIRFRYIGNTVINAPAEGEYPTLYDVFGDKIKEIVYDMWQETQGE</sequence>
<reference evidence="2" key="2">
    <citation type="submission" date="2021-04" db="EMBL/GenBank/DDBJ databases">
        <authorList>
            <person name="Gilroy R."/>
        </authorList>
    </citation>
    <scope>NUCLEOTIDE SEQUENCE</scope>
    <source>
        <strain evidence="2">CHK33-5263</strain>
    </source>
</reference>
<reference evidence="2" key="1">
    <citation type="journal article" date="2021" name="PeerJ">
        <title>Extensive microbial diversity within the chicken gut microbiome revealed by metagenomics and culture.</title>
        <authorList>
            <person name="Gilroy R."/>
            <person name="Ravi A."/>
            <person name="Getino M."/>
            <person name="Pursley I."/>
            <person name="Horton D.L."/>
            <person name="Alikhan N.F."/>
            <person name="Baker D."/>
            <person name="Gharbi K."/>
            <person name="Hall N."/>
            <person name="Watson M."/>
            <person name="Adriaenssens E.M."/>
            <person name="Foster-Nyarko E."/>
            <person name="Jarju S."/>
            <person name="Secka A."/>
            <person name="Antonio M."/>
            <person name="Oren A."/>
            <person name="Chaudhuri R.R."/>
            <person name="La Ragione R."/>
            <person name="Hildebrand F."/>
            <person name="Pallen M.J."/>
        </authorList>
    </citation>
    <scope>NUCLEOTIDE SEQUENCE</scope>
    <source>
        <strain evidence="2">CHK33-5263</strain>
    </source>
</reference>
<evidence type="ECO:0000313" key="3">
    <source>
        <dbReference type="Proteomes" id="UP000824044"/>
    </source>
</evidence>
<feature type="signal peptide" evidence="1">
    <location>
        <begin position="1"/>
        <end position="22"/>
    </location>
</feature>
<protein>
    <submittedName>
        <fullName evidence="2">Uncharacterized protein</fullName>
    </submittedName>
</protein>